<sequence>MQRLWQTGTEWDDPVSKELLEHWIAHQTSYNHLQQFEIIRHVDYILDNQQGCILHSFSDSSERAYVIAIYIISNNTGHLLVSKTRVPPLKKVTIPRLELCGATLLAQLMHSLMDFLF</sequence>
<dbReference type="AlphaFoldDB" id="A0AAV0W383"/>
<gene>
    <name evidence="1" type="ORF">MEUPH1_LOCUS6718</name>
</gene>
<dbReference type="Pfam" id="PF05380">
    <property type="entry name" value="Peptidase_A17"/>
    <property type="match status" value="1"/>
</dbReference>
<keyword evidence="2" id="KW-1185">Reference proteome</keyword>
<evidence type="ECO:0000313" key="2">
    <source>
        <dbReference type="Proteomes" id="UP001160148"/>
    </source>
</evidence>
<dbReference type="Proteomes" id="UP001160148">
    <property type="component" value="Unassembled WGS sequence"/>
</dbReference>
<organism evidence="1 2">
    <name type="scientific">Macrosiphum euphorbiae</name>
    <name type="common">potato aphid</name>
    <dbReference type="NCBI Taxonomy" id="13131"/>
    <lineage>
        <taxon>Eukaryota</taxon>
        <taxon>Metazoa</taxon>
        <taxon>Ecdysozoa</taxon>
        <taxon>Arthropoda</taxon>
        <taxon>Hexapoda</taxon>
        <taxon>Insecta</taxon>
        <taxon>Pterygota</taxon>
        <taxon>Neoptera</taxon>
        <taxon>Paraneoptera</taxon>
        <taxon>Hemiptera</taxon>
        <taxon>Sternorrhyncha</taxon>
        <taxon>Aphidomorpha</taxon>
        <taxon>Aphidoidea</taxon>
        <taxon>Aphididae</taxon>
        <taxon>Macrosiphini</taxon>
        <taxon>Macrosiphum</taxon>
    </lineage>
</organism>
<comment type="caution">
    <text evidence="1">The sequence shown here is derived from an EMBL/GenBank/DDBJ whole genome shotgun (WGS) entry which is preliminary data.</text>
</comment>
<reference evidence="1 2" key="1">
    <citation type="submission" date="2023-01" db="EMBL/GenBank/DDBJ databases">
        <authorList>
            <person name="Whitehead M."/>
        </authorList>
    </citation>
    <scope>NUCLEOTIDE SEQUENCE [LARGE SCALE GENOMIC DNA]</scope>
</reference>
<dbReference type="PANTHER" id="PTHR47331">
    <property type="entry name" value="PHD-TYPE DOMAIN-CONTAINING PROTEIN"/>
    <property type="match status" value="1"/>
</dbReference>
<protein>
    <submittedName>
        <fullName evidence="1">Uncharacterized protein</fullName>
    </submittedName>
</protein>
<dbReference type="EMBL" id="CARXXK010000001">
    <property type="protein sequence ID" value="CAI6350234.1"/>
    <property type="molecule type" value="Genomic_DNA"/>
</dbReference>
<name>A0AAV0W383_9HEMI</name>
<accession>A0AAV0W383</accession>
<evidence type="ECO:0000313" key="1">
    <source>
        <dbReference type="EMBL" id="CAI6350234.1"/>
    </source>
</evidence>
<proteinExistence type="predicted"/>
<dbReference type="InterPro" id="IPR008042">
    <property type="entry name" value="Retrotrans_Pao"/>
</dbReference>